<keyword evidence="2" id="KW-0614">Plasmid</keyword>
<dbReference type="EMBL" id="AP025319">
    <property type="protein sequence ID" value="BDD12659.1"/>
    <property type="molecule type" value="Genomic_DNA"/>
</dbReference>
<feature type="chain" id="PRO_5044009449" evidence="1">
    <location>
        <begin position="20"/>
        <end position="176"/>
    </location>
</feature>
<protein>
    <submittedName>
        <fullName evidence="2">Uncharacterized protein</fullName>
    </submittedName>
</protein>
<evidence type="ECO:0000256" key="1">
    <source>
        <dbReference type="SAM" id="SignalP"/>
    </source>
</evidence>
<evidence type="ECO:0000313" key="3">
    <source>
        <dbReference type="Proteomes" id="UP001348817"/>
    </source>
</evidence>
<dbReference type="RefSeq" id="WP_338395805.1">
    <property type="nucleotide sequence ID" value="NZ_AP025319.1"/>
</dbReference>
<geneLocation type="plasmid" evidence="2 3">
    <name>pFA5</name>
</geneLocation>
<sequence>MKKLLTLFIITLLALNTFGQSNHFPPGGNVRIGTTYNGSILNILKKPADIEAHLFLGNPESETQSGFVSSRLCFAGTGIQHAGLAWVPDLGNSKGDGKLHLAFGGYQNPMKNSIEVTFQSNGNVGFGTTNPGTSIEIKKVVPLIGINGTAVSGFRGLDYQYNGTTFASQKADAKSG</sequence>
<gene>
    <name evidence="2" type="ORF">FUAX_50910</name>
</gene>
<reference evidence="2 3" key="1">
    <citation type="submission" date="2021-12" db="EMBL/GenBank/DDBJ databases">
        <title>Genome sequencing of bacteria with rrn-lacking chromosome and rrn-plasmid.</title>
        <authorList>
            <person name="Anda M."/>
            <person name="Iwasaki W."/>
        </authorList>
    </citation>
    <scope>NUCLEOTIDE SEQUENCE [LARGE SCALE GENOMIC DNA]</scope>
    <source>
        <strain evidence="2 3">DSM 100852</strain>
        <plasmid evidence="2 3">pFA5</plasmid>
    </source>
</reference>
<evidence type="ECO:0000313" key="2">
    <source>
        <dbReference type="EMBL" id="BDD12659.1"/>
    </source>
</evidence>
<keyword evidence="3" id="KW-1185">Reference proteome</keyword>
<accession>A0AAU9CKY1</accession>
<proteinExistence type="predicted"/>
<name>A0AAU9CKY1_9BACT</name>
<keyword evidence="1" id="KW-0732">Signal</keyword>
<dbReference type="AlphaFoldDB" id="A0AAU9CKY1"/>
<feature type="signal peptide" evidence="1">
    <location>
        <begin position="1"/>
        <end position="19"/>
    </location>
</feature>
<dbReference type="Proteomes" id="UP001348817">
    <property type="component" value="Plasmid pFA5"/>
</dbReference>
<organism evidence="2 3">
    <name type="scientific">Fulvitalea axinellae</name>
    <dbReference type="NCBI Taxonomy" id="1182444"/>
    <lineage>
        <taxon>Bacteria</taxon>
        <taxon>Pseudomonadati</taxon>
        <taxon>Bacteroidota</taxon>
        <taxon>Cytophagia</taxon>
        <taxon>Cytophagales</taxon>
        <taxon>Persicobacteraceae</taxon>
        <taxon>Fulvitalea</taxon>
    </lineage>
</organism>
<dbReference type="KEGG" id="fax:FUAX_50910"/>